<reference evidence="1 2" key="1">
    <citation type="journal article" date="2019" name="Int. J. Syst. Evol. Microbiol.">
        <title>The Global Catalogue of Microorganisms (GCM) 10K type strain sequencing project: providing services to taxonomists for standard genome sequencing and annotation.</title>
        <authorList>
            <consortium name="The Broad Institute Genomics Platform"/>
            <consortium name="The Broad Institute Genome Sequencing Center for Infectious Disease"/>
            <person name="Wu L."/>
            <person name="Ma J."/>
        </authorList>
    </citation>
    <scope>NUCLEOTIDE SEQUENCE [LARGE SCALE GENOMIC DNA]</scope>
    <source>
        <strain evidence="1 2">DSM 29988</strain>
    </source>
</reference>
<dbReference type="SUPFAM" id="SSF101386">
    <property type="entry name" value="all-alpha NTP pyrophosphatases"/>
    <property type="match status" value="1"/>
</dbReference>
<comment type="caution">
    <text evidence="1">The sequence shown here is derived from an EMBL/GenBank/DDBJ whole genome shotgun (WGS) entry which is preliminary data.</text>
</comment>
<sequence length="109" mass="12613">MPREYDKLVRDDIPRIIRKSGETPVTHVADGEEFDRRLAAKLVEEAREFEEAREVDENDQLEELADVVAVIDAILARNEEDWETLRRLVSEKESERGGFEDAIVLECVE</sequence>
<dbReference type="CDD" id="cd11532">
    <property type="entry name" value="NTP-PPase_COG4997"/>
    <property type="match status" value="1"/>
</dbReference>
<evidence type="ECO:0000313" key="2">
    <source>
        <dbReference type="Proteomes" id="UP001596481"/>
    </source>
</evidence>
<dbReference type="RefSeq" id="WP_390223774.1">
    <property type="nucleotide sequence ID" value="NZ_JBHTAA010000005.1"/>
</dbReference>
<dbReference type="InterPro" id="IPR038735">
    <property type="entry name" value="MSMEG_1276-like_NTP-PPase_dom"/>
</dbReference>
<protein>
    <recommendedName>
        <fullName evidence="3">Phosphoribosyl-ATP pyrophosphohydrolase</fullName>
    </recommendedName>
</protein>
<dbReference type="AlphaFoldDB" id="A0ABD5ZGN7"/>
<dbReference type="EMBL" id="JBHTAA010000005">
    <property type="protein sequence ID" value="MFC7204244.1"/>
    <property type="molecule type" value="Genomic_DNA"/>
</dbReference>
<evidence type="ECO:0008006" key="3">
    <source>
        <dbReference type="Google" id="ProtNLM"/>
    </source>
</evidence>
<accession>A0ABD5ZGN7</accession>
<evidence type="ECO:0000313" key="1">
    <source>
        <dbReference type="EMBL" id="MFC7204244.1"/>
    </source>
</evidence>
<proteinExistence type="predicted"/>
<gene>
    <name evidence="1" type="ORF">ACFQJC_12020</name>
</gene>
<name>A0ABD5ZGN7_9EURY</name>
<dbReference type="Proteomes" id="UP001596481">
    <property type="component" value="Unassembled WGS sequence"/>
</dbReference>
<organism evidence="1 2">
    <name type="scientific">Haloferax namakaokahaiae</name>
    <dbReference type="NCBI Taxonomy" id="1748331"/>
    <lineage>
        <taxon>Archaea</taxon>
        <taxon>Methanobacteriati</taxon>
        <taxon>Methanobacteriota</taxon>
        <taxon>Stenosarchaea group</taxon>
        <taxon>Halobacteria</taxon>
        <taxon>Halobacteriales</taxon>
        <taxon>Haloferacaceae</taxon>
        <taxon>Haloferax</taxon>
    </lineage>
</organism>
<keyword evidence="2" id="KW-1185">Reference proteome</keyword>